<sequence>MYNFDQEPERRHLVDESGLNSFLSKIYGYMALAVFVSALSAYLTMTVFARQMVSLMIHHPWTMWLLLLIPIVLTFAINFQATRNPVASFILLMITAIIYGVTFAFIAGTYTGQDIASAFVASATVFVVMAILGTVTKKDLSRWGSYASAALIGLIVAMLINLFLKSSAANYIFSFIAVIIFTVLTAWDAQRMKNIYLQFGGELPTNGLAIVGALQLYLDFVNLFLQFLTIFGSNDNNN</sequence>
<evidence type="ECO:0000313" key="10">
    <source>
        <dbReference type="Proteomes" id="UP000216316"/>
    </source>
</evidence>
<reference evidence="9 10" key="3">
    <citation type="submission" date="2017-09" db="EMBL/GenBank/DDBJ databases">
        <title>Tripartite evolution among Lactobacillus johnsonii, Lactobacillus taiwanensis, Lactobacillus reuteri and their rodent host.</title>
        <authorList>
            <person name="Wang T."/>
            <person name="Knowles S."/>
            <person name="Cheng C."/>
        </authorList>
    </citation>
    <scope>NUCLEOTIDE SEQUENCE [LARGE SCALE GENOMIC DNA]</scope>
    <source>
        <strain evidence="8 9">609q</strain>
        <strain evidence="7 10">609u</strain>
    </source>
</reference>
<dbReference type="RefSeq" id="WP_094497153.1">
    <property type="nucleotide sequence ID" value="NZ_CAMTQP010000012.1"/>
</dbReference>
<name>A0A256LJF7_9LACO</name>
<dbReference type="EMBL" id="NGNX01000008">
    <property type="protein sequence ID" value="OYR92602.1"/>
    <property type="molecule type" value="Genomic_DNA"/>
</dbReference>
<feature type="transmembrane region" description="Helical" evidence="6">
    <location>
        <begin position="115"/>
        <end position="134"/>
    </location>
</feature>
<evidence type="ECO:0000256" key="5">
    <source>
        <dbReference type="ARBA" id="ARBA00023136"/>
    </source>
</evidence>
<organism evidence="8 9">
    <name type="scientific">Lactobacillus taiwanensis</name>
    <dbReference type="NCBI Taxonomy" id="508451"/>
    <lineage>
        <taxon>Bacteria</taxon>
        <taxon>Bacillati</taxon>
        <taxon>Bacillota</taxon>
        <taxon>Bacilli</taxon>
        <taxon>Lactobacillales</taxon>
        <taxon>Lactobacillaceae</taxon>
        <taxon>Lactobacillus</taxon>
    </lineage>
</organism>
<dbReference type="AlphaFoldDB" id="A0A256LJF7"/>
<dbReference type="EMBL" id="NGNV01000017">
    <property type="protein sequence ID" value="OYR88154.1"/>
    <property type="molecule type" value="Genomic_DNA"/>
</dbReference>
<accession>A0A256LJF7</accession>
<evidence type="ECO:0008006" key="11">
    <source>
        <dbReference type="Google" id="ProtNLM"/>
    </source>
</evidence>
<dbReference type="Pfam" id="PF01027">
    <property type="entry name" value="Bax1-I"/>
    <property type="match status" value="1"/>
</dbReference>
<evidence type="ECO:0000256" key="2">
    <source>
        <dbReference type="ARBA" id="ARBA00010350"/>
    </source>
</evidence>
<evidence type="ECO:0000313" key="8">
    <source>
        <dbReference type="EMBL" id="OYR92602.1"/>
    </source>
</evidence>
<proteinExistence type="inferred from homology"/>
<dbReference type="GO" id="GO:0016020">
    <property type="term" value="C:membrane"/>
    <property type="evidence" value="ECO:0007669"/>
    <property type="project" value="UniProtKB-SubCell"/>
</dbReference>
<evidence type="ECO:0000313" key="9">
    <source>
        <dbReference type="Proteomes" id="UP000215828"/>
    </source>
</evidence>
<feature type="transmembrane region" description="Helical" evidence="6">
    <location>
        <begin position="26"/>
        <end position="49"/>
    </location>
</feature>
<evidence type="ECO:0000256" key="3">
    <source>
        <dbReference type="ARBA" id="ARBA00022692"/>
    </source>
</evidence>
<dbReference type="Proteomes" id="UP000215828">
    <property type="component" value="Unassembled WGS sequence"/>
</dbReference>
<dbReference type="Proteomes" id="UP000216316">
    <property type="component" value="Unassembled WGS sequence"/>
</dbReference>
<keyword evidence="4 6" id="KW-1133">Transmembrane helix</keyword>
<keyword evidence="10" id="KW-1185">Reference proteome</keyword>
<evidence type="ECO:0000256" key="6">
    <source>
        <dbReference type="RuleBase" id="RU004379"/>
    </source>
</evidence>
<evidence type="ECO:0000256" key="1">
    <source>
        <dbReference type="ARBA" id="ARBA00004141"/>
    </source>
</evidence>
<gene>
    <name evidence="7" type="ORF">CBF53_04940</name>
    <name evidence="8" type="ORF">CBF70_02815</name>
</gene>
<reference evidence="7 10" key="2">
    <citation type="submission" date="2017-05" db="EMBL/GenBank/DDBJ databases">
        <authorList>
            <person name="Lin X.B."/>
            <person name="Stothard P."/>
            <person name="Tasseva G."/>
            <person name="Walter J."/>
        </authorList>
    </citation>
    <scope>NUCLEOTIDE SEQUENCE [LARGE SCALE GENOMIC DNA]</scope>
    <source>
        <strain evidence="7 10">609u</strain>
    </source>
</reference>
<dbReference type="InterPro" id="IPR006214">
    <property type="entry name" value="Bax_inhibitor_1-related"/>
</dbReference>
<evidence type="ECO:0000313" key="7">
    <source>
        <dbReference type="EMBL" id="OYR88154.1"/>
    </source>
</evidence>
<feature type="transmembrane region" description="Helical" evidence="6">
    <location>
        <begin position="87"/>
        <end position="108"/>
    </location>
</feature>
<reference evidence="8 9" key="1">
    <citation type="submission" date="2017-04" db="EMBL/GenBank/DDBJ databases">
        <authorList>
            <person name="Afonso C.L."/>
            <person name="Miller P.J."/>
            <person name="Scott M.A."/>
            <person name="Spackman E."/>
            <person name="Goraichik I."/>
            <person name="Dimitrov K.M."/>
            <person name="Suarez D.L."/>
            <person name="Swayne D.E."/>
        </authorList>
    </citation>
    <scope>NUCLEOTIDE SEQUENCE [LARGE SCALE GENOMIC DNA]</scope>
    <source>
        <strain evidence="8 9">609q</strain>
    </source>
</reference>
<keyword evidence="3 6" id="KW-0812">Transmembrane</keyword>
<evidence type="ECO:0000256" key="4">
    <source>
        <dbReference type="ARBA" id="ARBA00022989"/>
    </source>
</evidence>
<comment type="caution">
    <text evidence="8">The sequence shown here is derived from an EMBL/GenBank/DDBJ whole genome shotgun (WGS) entry which is preliminary data.</text>
</comment>
<comment type="similarity">
    <text evidence="2 6">Belongs to the BI1 family.</text>
</comment>
<dbReference type="PANTHER" id="PTHR23291:SF50">
    <property type="entry name" value="PROTEIN LIFEGUARD 4"/>
    <property type="match status" value="1"/>
</dbReference>
<feature type="transmembrane region" description="Helical" evidence="6">
    <location>
        <begin position="146"/>
        <end position="164"/>
    </location>
</feature>
<feature type="transmembrane region" description="Helical" evidence="6">
    <location>
        <begin position="171"/>
        <end position="187"/>
    </location>
</feature>
<protein>
    <recommendedName>
        <fullName evidence="11">BAX inhibitor (BI)-1/YccA family protein</fullName>
    </recommendedName>
</protein>
<feature type="transmembrane region" description="Helical" evidence="6">
    <location>
        <begin position="207"/>
        <end position="231"/>
    </location>
</feature>
<comment type="subcellular location">
    <subcellularLocation>
        <location evidence="1">Membrane</location>
        <topology evidence="1">Multi-pass membrane protein</topology>
    </subcellularLocation>
</comment>
<dbReference type="CDD" id="cd10432">
    <property type="entry name" value="BI-1-like_bacterial"/>
    <property type="match status" value="1"/>
</dbReference>
<dbReference type="PANTHER" id="PTHR23291">
    <property type="entry name" value="BAX INHIBITOR-RELATED"/>
    <property type="match status" value="1"/>
</dbReference>
<feature type="transmembrane region" description="Helical" evidence="6">
    <location>
        <begin position="61"/>
        <end position="81"/>
    </location>
</feature>
<keyword evidence="5 6" id="KW-0472">Membrane</keyword>